<dbReference type="OrthoDB" id="1703270at2759"/>
<evidence type="ECO:0000256" key="1">
    <source>
        <dbReference type="SAM" id="MobiDB-lite"/>
    </source>
</evidence>
<feature type="compositionally biased region" description="Basic residues" evidence="1">
    <location>
        <begin position="283"/>
        <end position="293"/>
    </location>
</feature>
<dbReference type="Proteomes" id="UP000770015">
    <property type="component" value="Unassembled WGS sequence"/>
</dbReference>
<evidence type="ECO:0000313" key="3">
    <source>
        <dbReference type="Proteomes" id="UP000770015"/>
    </source>
</evidence>
<dbReference type="EMBL" id="JAGSXJ010000009">
    <property type="protein sequence ID" value="KAH6688552.1"/>
    <property type="molecule type" value="Genomic_DNA"/>
</dbReference>
<dbReference type="AlphaFoldDB" id="A0A9P8VDS2"/>
<gene>
    <name evidence="2" type="ORF">F5X68DRAFT_261005</name>
</gene>
<feature type="region of interest" description="Disordered" evidence="1">
    <location>
        <begin position="41"/>
        <end position="82"/>
    </location>
</feature>
<reference evidence="2" key="1">
    <citation type="journal article" date="2021" name="Nat. Commun.">
        <title>Genetic determinants of endophytism in the Arabidopsis root mycobiome.</title>
        <authorList>
            <person name="Mesny F."/>
            <person name="Miyauchi S."/>
            <person name="Thiergart T."/>
            <person name="Pickel B."/>
            <person name="Atanasova L."/>
            <person name="Karlsson M."/>
            <person name="Huettel B."/>
            <person name="Barry K.W."/>
            <person name="Haridas S."/>
            <person name="Chen C."/>
            <person name="Bauer D."/>
            <person name="Andreopoulos W."/>
            <person name="Pangilinan J."/>
            <person name="LaButti K."/>
            <person name="Riley R."/>
            <person name="Lipzen A."/>
            <person name="Clum A."/>
            <person name="Drula E."/>
            <person name="Henrissat B."/>
            <person name="Kohler A."/>
            <person name="Grigoriev I.V."/>
            <person name="Martin F.M."/>
            <person name="Hacquard S."/>
        </authorList>
    </citation>
    <scope>NUCLEOTIDE SEQUENCE</scope>
    <source>
        <strain evidence="2">MPI-SDFR-AT-0117</strain>
    </source>
</reference>
<evidence type="ECO:0000313" key="2">
    <source>
        <dbReference type="EMBL" id="KAH6688552.1"/>
    </source>
</evidence>
<sequence length="293" mass="32895">MMLPHRRLEMEQLLAGAGTPAADQLQNDCMLDDSSDYTLVYIPGHTPDHSPPHSPVSQSNAALPDEQDIPADDTPLPGSCEDEESQRLLSSLWSLVDPDHNDNPVQGPRLMDGKTFADGLSPFFAQDLCWNVQHGDPDSLGQKPLVPWPSSEEFACYGVDRARIGLRRYMPLPREDRLAKGFDPNHAVYNDDATLSAQFRHIELGRLYLDTPRQRTPRHRHLWWMKRKEAEVRMTDLPGLTQAFFQDIGDDGAFDKPGAGTEGGAEQDEISGGQVDTSPTPVKPRRGRRRFFW</sequence>
<keyword evidence="3" id="KW-1185">Reference proteome</keyword>
<name>A0A9P8VDS2_9PEZI</name>
<proteinExistence type="predicted"/>
<feature type="region of interest" description="Disordered" evidence="1">
    <location>
        <begin position="251"/>
        <end position="293"/>
    </location>
</feature>
<protein>
    <submittedName>
        <fullName evidence="2">Uncharacterized protein</fullName>
    </submittedName>
</protein>
<accession>A0A9P8VDS2</accession>
<comment type="caution">
    <text evidence="2">The sequence shown here is derived from an EMBL/GenBank/DDBJ whole genome shotgun (WGS) entry which is preliminary data.</text>
</comment>
<organism evidence="2 3">
    <name type="scientific">Plectosphaerella plurivora</name>
    <dbReference type="NCBI Taxonomy" id="936078"/>
    <lineage>
        <taxon>Eukaryota</taxon>
        <taxon>Fungi</taxon>
        <taxon>Dikarya</taxon>
        <taxon>Ascomycota</taxon>
        <taxon>Pezizomycotina</taxon>
        <taxon>Sordariomycetes</taxon>
        <taxon>Hypocreomycetidae</taxon>
        <taxon>Glomerellales</taxon>
        <taxon>Plectosphaerellaceae</taxon>
        <taxon>Plectosphaerella</taxon>
    </lineage>
</organism>